<sequence>MISPQEFLNKWNSDTYGLVNYDESNINSFSLTNETKNFLIKAGLPESAPPFLTFESSTNGGGIRLTEKNNSLGKMYDRFIYLGYTGSGNPVCINESNSEVVYIDYDNENNSVLINSTIAKFAESLLFYVAFIKKVKAVNGRRAYLEKNATKELLDWISKSLHQIDAVSLTQGGFWEEELVSFSEKKYIG</sequence>
<name>A0A109N1I3_9BACI</name>
<dbReference type="EMBL" id="LNNH01000010">
    <property type="protein sequence ID" value="KWW21743.1"/>
    <property type="molecule type" value="Genomic_DNA"/>
</dbReference>
<dbReference type="Proteomes" id="UP000064189">
    <property type="component" value="Unassembled WGS sequence"/>
</dbReference>
<evidence type="ECO:0000313" key="1">
    <source>
        <dbReference type="EMBL" id="KWW21743.1"/>
    </source>
</evidence>
<dbReference type="InterPro" id="IPR037883">
    <property type="entry name" value="Knr4/Smi1-like_sf"/>
</dbReference>
<protein>
    <recommendedName>
        <fullName evidence="3">SUKH-4 immunity protein</fullName>
    </recommendedName>
</protein>
<dbReference type="Pfam" id="PF14435">
    <property type="entry name" value="SUKH-4"/>
    <property type="match status" value="1"/>
</dbReference>
<evidence type="ECO:0000313" key="2">
    <source>
        <dbReference type="Proteomes" id="UP000064189"/>
    </source>
</evidence>
<keyword evidence="2" id="KW-1185">Reference proteome</keyword>
<accession>A0A109N1I3</accession>
<dbReference type="RefSeq" id="WP_061140745.1">
    <property type="nucleotide sequence ID" value="NZ_LNNH01000010.1"/>
</dbReference>
<organism evidence="1 2">
    <name type="scientific">Peribacillus simplex</name>
    <dbReference type="NCBI Taxonomy" id="1478"/>
    <lineage>
        <taxon>Bacteria</taxon>
        <taxon>Bacillati</taxon>
        <taxon>Bacillota</taxon>
        <taxon>Bacilli</taxon>
        <taxon>Bacillales</taxon>
        <taxon>Bacillaceae</taxon>
        <taxon>Peribacillus</taxon>
    </lineage>
</organism>
<comment type="caution">
    <text evidence="1">The sequence shown here is derived from an EMBL/GenBank/DDBJ whole genome shotgun (WGS) entry which is preliminary data.</text>
</comment>
<dbReference type="InterPro" id="IPR025851">
    <property type="entry name" value="SUKH-4"/>
</dbReference>
<dbReference type="SUPFAM" id="SSF160631">
    <property type="entry name" value="SMI1/KNR4-like"/>
    <property type="match status" value="1"/>
</dbReference>
<dbReference type="AlphaFoldDB" id="A0A109N1I3"/>
<proteinExistence type="predicted"/>
<gene>
    <name evidence="1" type="ORF">AS888_04350</name>
</gene>
<reference evidence="1 2" key="1">
    <citation type="submission" date="2015-11" db="EMBL/GenBank/DDBJ databases">
        <title>Genome Sequence of Bacillus simplex strain VanAntwerpen2.</title>
        <authorList>
            <person name="Couger M.B."/>
        </authorList>
    </citation>
    <scope>NUCLEOTIDE SEQUENCE [LARGE SCALE GENOMIC DNA]</scope>
    <source>
        <strain evidence="1 2">VanAntwerpen02</strain>
    </source>
</reference>
<evidence type="ECO:0008006" key="3">
    <source>
        <dbReference type="Google" id="ProtNLM"/>
    </source>
</evidence>